<dbReference type="SUPFAM" id="SSF102405">
    <property type="entry name" value="MCP/YpsA-like"/>
    <property type="match status" value="1"/>
</dbReference>
<dbReference type="PANTHER" id="PTHR38440:SF1">
    <property type="entry name" value="UPF0398 PROTEIN SPR0331"/>
    <property type="match status" value="1"/>
</dbReference>
<dbReference type="KEGG" id="vao:FA707_05230"/>
<sequence length="181" mass="21153">MTNLKTLYVSGYRTFELGIFKDKDPKIAIIKKALKKQLIMYCESGLEWVIVSGNLGCEFWATEVVGELKTEGYDLKLGLITPYTDFEKKWNEANQHKFMQMSQLADYQNSVSHEPYQHPSQLKNHSRFILDHTDATLLVYDRDYPGKSEFFLKEIERFINNNEYLIDLIDMFSLQDAAESE</sequence>
<protein>
    <recommendedName>
        <fullName evidence="1">UPF0398 protein FA707_05230</fullName>
    </recommendedName>
</protein>
<dbReference type="Proteomes" id="UP000298615">
    <property type="component" value="Chromosome"/>
</dbReference>
<dbReference type="NCBIfam" id="NF010181">
    <property type="entry name" value="PRK13660.1"/>
    <property type="match status" value="1"/>
</dbReference>
<dbReference type="PANTHER" id="PTHR38440">
    <property type="entry name" value="UPF0398 PROTEIN YPSA"/>
    <property type="match status" value="1"/>
</dbReference>
<gene>
    <name evidence="2" type="ORF">FA707_05230</name>
</gene>
<evidence type="ECO:0000313" key="2">
    <source>
        <dbReference type="EMBL" id="QCI86403.1"/>
    </source>
</evidence>
<organism evidence="2 3">
    <name type="scientific">Vagococcus zengguangii</name>
    <dbReference type="NCBI Taxonomy" id="2571750"/>
    <lineage>
        <taxon>Bacteria</taxon>
        <taxon>Bacillati</taxon>
        <taxon>Bacillota</taxon>
        <taxon>Bacilli</taxon>
        <taxon>Lactobacillales</taxon>
        <taxon>Enterococcaceae</taxon>
        <taxon>Vagococcus</taxon>
    </lineage>
</organism>
<dbReference type="InterPro" id="IPR010697">
    <property type="entry name" value="YspA"/>
</dbReference>
<dbReference type="EMBL" id="CP039712">
    <property type="protein sequence ID" value="QCI86403.1"/>
    <property type="molecule type" value="Genomic_DNA"/>
</dbReference>
<evidence type="ECO:0000256" key="1">
    <source>
        <dbReference type="HAMAP-Rule" id="MF_01575"/>
    </source>
</evidence>
<reference evidence="2 3" key="1">
    <citation type="submission" date="2019-04" db="EMBL/GenBank/DDBJ databases">
        <title>Vagococcus sp. nov., isolated from faeces of yaks (Bos grunniens).</title>
        <authorList>
            <person name="Ge Y."/>
        </authorList>
    </citation>
    <scope>NUCLEOTIDE SEQUENCE [LARGE SCALE GENOMIC DNA]</scope>
    <source>
        <strain evidence="2 3">MN-17</strain>
    </source>
</reference>
<dbReference type="PIRSF" id="PIRSF021290">
    <property type="entry name" value="DUF1273"/>
    <property type="match status" value="1"/>
</dbReference>
<dbReference type="Pfam" id="PF06908">
    <property type="entry name" value="YpsA"/>
    <property type="match status" value="1"/>
</dbReference>
<comment type="similarity">
    <text evidence="1">Belongs to the UPF0398 family.</text>
</comment>
<dbReference type="HAMAP" id="MF_01575">
    <property type="entry name" value="UPF0398"/>
    <property type="match status" value="1"/>
</dbReference>
<dbReference type="Gene3D" id="3.40.50.450">
    <property type="match status" value="1"/>
</dbReference>
<name>A0A4D7CT83_9ENTE</name>
<evidence type="ECO:0000313" key="3">
    <source>
        <dbReference type="Proteomes" id="UP000298615"/>
    </source>
</evidence>
<accession>A0A4D7CT83</accession>
<keyword evidence="3" id="KW-1185">Reference proteome</keyword>
<proteinExistence type="inferred from homology"/>
<dbReference type="RefSeq" id="WP_136953234.1">
    <property type="nucleotide sequence ID" value="NZ_CP039712.1"/>
</dbReference>
<dbReference type="AlphaFoldDB" id="A0A4D7CT83"/>